<comment type="caution">
    <text evidence="2">The sequence shown here is derived from an EMBL/GenBank/DDBJ whole genome shotgun (WGS) entry which is preliminary data.</text>
</comment>
<protein>
    <recommendedName>
        <fullName evidence="4">ATP synthase subunit I</fullName>
    </recommendedName>
</protein>
<keyword evidence="1" id="KW-0472">Membrane</keyword>
<sequence length="144" mass="14550">MPLKPPDCYTFAALQPPEHARIRSDRTRRAAFALPLVQAATGLAGAGVLAALAGGPAAAGFLAGAAVVAAGFAIFGWRTAGQSPVAPAGRMFARLLVGVVLKWLVIGAGVALAMASAALPEGFVLAGALAAFLAYMLSLPWLLR</sequence>
<evidence type="ECO:0000313" key="2">
    <source>
        <dbReference type="EMBL" id="MDH5824844.1"/>
    </source>
</evidence>
<gene>
    <name evidence="2" type="ORF">QFW77_17890</name>
</gene>
<organism evidence="2 3">
    <name type="scientific">Luteimonas endophytica</name>
    <dbReference type="NCBI Taxonomy" id="3042023"/>
    <lineage>
        <taxon>Bacteria</taxon>
        <taxon>Pseudomonadati</taxon>
        <taxon>Pseudomonadota</taxon>
        <taxon>Gammaproteobacteria</taxon>
        <taxon>Lysobacterales</taxon>
        <taxon>Lysobacteraceae</taxon>
        <taxon>Luteimonas</taxon>
    </lineage>
</organism>
<proteinExistence type="predicted"/>
<accession>A0ABT6JDE4</accession>
<feature type="transmembrane region" description="Helical" evidence="1">
    <location>
        <begin position="123"/>
        <end position="143"/>
    </location>
</feature>
<dbReference type="Proteomes" id="UP001156940">
    <property type="component" value="Unassembled WGS sequence"/>
</dbReference>
<feature type="transmembrane region" description="Helical" evidence="1">
    <location>
        <begin position="59"/>
        <end position="80"/>
    </location>
</feature>
<reference evidence="2 3" key="1">
    <citation type="submission" date="2023-04" db="EMBL/GenBank/DDBJ databases">
        <title>Luteimonas endophyticus RD2P54.</title>
        <authorList>
            <person name="Sun J.-Q."/>
        </authorList>
    </citation>
    <scope>NUCLEOTIDE SEQUENCE [LARGE SCALE GENOMIC DNA]</scope>
    <source>
        <strain evidence="2 3">RD2P54</strain>
    </source>
</reference>
<dbReference type="RefSeq" id="WP_280576200.1">
    <property type="nucleotide sequence ID" value="NZ_JARXRM010000046.1"/>
</dbReference>
<name>A0ABT6JDE4_9GAMM</name>
<keyword evidence="1" id="KW-0812">Transmembrane</keyword>
<keyword evidence="3" id="KW-1185">Reference proteome</keyword>
<feature type="transmembrane region" description="Helical" evidence="1">
    <location>
        <begin position="31"/>
        <end position="53"/>
    </location>
</feature>
<feature type="transmembrane region" description="Helical" evidence="1">
    <location>
        <begin position="92"/>
        <end position="117"/>
    </location>
</feature>
<dbReference type="EMBL" id="JARXRM010000046">
    <property type="protein sequence ID" value="MDH5824844.1"/>
    <property type="molecule type" value="Genomic_DNA"/>
</dbReference>
<keyword evidence="1" id="KW-1133">Transmembrane helix</keyword>
<evidence type="ECO:0000313" key="3">
    <source>
        <dbReference type="Proteomes" id="UP001156940"/>
    </source>
</evidence>
<evidence type="ECO:0000256" key="1">
    <source>
        <dbReference type="SAM" id="Phobius"/>
    </source>
</evidence>
<evidence type="ECO:0008006" key="4">
    <source>
        <dbReference type="Google" id="ProtNLM"/>
    </source>
</evidence>